<feature type="domain" description="Competence protein CoiA nuclease-like" evidence="1">
    <location>
        <begin position="73"/>
        <end position="229"/>
    </location>
</feature>
<accession>A0A317KX78</accession>
<dbReference type="PIRSF" id="PIRSF007487">
    <property type="entry name" value="Competence-induced_CoiA_bac"/>
    <property type="match status" value="1"/>
</dbReference>
<dbReference type="InterPro" id="IPR057253">
    <property type="entry name" value="CoiA-like_N"/>
</dbReference>
<feature type="domain" description="Competence protein CoiA-like N-terminal" evidence="2">
    <location>
        <begin position="24"/>
        <end position="69"/>
    </location>
</feature>
<dbReference type="EMBL" id="QGTD01000013">
    <property type="protein sequence ID" value="PWU67714.1"/>
    <property type="molecule type" value="Genomic_DNA"/>
</dbReference>
<dbReference type="InterPro" id="IPR057252">
    <property type="entry name" value="CoiA_C"/>
</dbReference>
<dbReference type="Pfam" id="PF25166">
    <property type="entry name" value="CoiA_C"/>
    <property type="match status" value="1"/>
</dbReference>
<proteinExistence type="predicted"/>
<keyword evidence="5" id="KW-1185">Reference proteome</keyword>
<sequence>MWTGGVFCMLQAQNEKGEHISLYTCTIEEINQYKETTTFICPECGEKLIIKAGEKVIPHFAHRSNTTCSQGGEGAYHEKGKIDLYQRFRNQGIEVSLEQYLPEIKQRPDLLIQIENRQIPIEYQCANITTSELIKRTNAYRRSGYYPIWILGANRFQRLSSQTIKLTLNEQSYIHQFHSTFPLTIYFYCSTERQFILFQDFYFLTRTKAIGKLKAIPLARLDFRLLFQRMYLDMSALKSNWQYERKKWRNRPVPMHHSKETAWRKWLYLHQFTVQDLPSFIYLPVRSQFLMKSAPWIWQTRLFIDLMKKRSCFSLQEAVDLLQNHHLDPSQFPLISSPSNPIEEYLQLLKRIGILKAETEDSYVVTIHSEKM</sequence>
<evidence type="ECO:0008006" key="6">
    <source>
        <dbReference type="Google" id="ProtNLM"/>
    </source>
</evidence>
<dbReference type="AlphaFoldDB" id="A0A317KX78"/>
<dbReference type="Proteomes" id="UP000245624">
    <property type="component" value="Unassembled WGS sequence"/>
</dbReference>
<evidence type="ECO:0000259" key="1">
    <source>
        <dbReference type="Pfam" id="PF06054"/>
    </source>
</evidence>
<organism evidence="4 5">
    <name type="scientific">Gracilibacillus dipsosauri</name>
    <dbReference type="NCBI Taxonomy" id="178340"/>
    <lineage>
        <taxon>Bacteria</taxon>
        <taxon>Bacillati</taxon>
        <taxon>Bacillota</taxon>
        <taxon>Bacilli</taxon>
        <taxon>Bacillales</taxon>
        <taxon>Bacillaceae</taxon>
        <taxon>Gracilibacillus</taxon>
    </lineage>
</organism>
<gene>
    <name evidence="4" type="ORF">DLJ74_14775</name>
</gene>
<comment type="caution">
    <text evidence="4">The sequence shown here is derived from an EMBL/GenBank/DDBJ whole genome shotgun (WGS) entry which is preliminary data.</text>
</comment>
<reference evidence="4 5" key="1">
    <citation type="submission" date="2018-05" db="EMBL/GenBank/DDBJ databases">
        <title>Genomic analysis of Gracilibacillus dipsosauri DD1 reveals novel features of a salt-tolerant amylase.</title>
        <authorList>
            <person name="Deutch C.E."/>
            <person name="Yang S."/>
        </authorList>
    </citation>
    <scope>NUCLEOTIDE SEQUENCE [LARGE SCALE GENOMIC DNA]</scope>
    <source>
        <strain evidence="4 5">DD1</strain>
    </source>
</reference>
<evidence type="ECO:0000313" key="5">
    <source>
        <dbReference type="Proteomes" id="UP000245624"/>
    </source>
</evidence>
<evidence type="ECO:0000259" key="3">
    <source>
        <dbReference type="Pfam" id="PF25166"/>
    </source>
</evidence>
<dbReference type="InterPro" id="IPR010330">
    <property type="entry name" value="CoiA_nuc"/>
</dbReference>
<dbReference type="InterPro" id="IPR021176">
    <property type="entry name" value="Competence-induced_CoiA"/>
</dbReference>
<evidence type="ECO:0000259" key="2">
    <source>
        <dbReference type="Pfam" id="PF25164"/>
    </source>
</evidence>
<feature type="domain" description="Competence protein CoiA C-terminal" evidence="3">
    <location>
        <begin position="239"/>
        <end position="366"/>
    </location>
</feature>
<dbReference type="Pfam" id="PF06054">
    <property type="entry name" value="CoiA_nuc"/>
    <property type="match status" value="1"/>
</dbReference>
<dbReference type="OrthoDB" id="3784230at2"/>
<name>A0A317KX78_9BACI</name>
<dbReference type="Pfam" id="PF25164">
    <property type="entry name" value="CoiA_N"/>
    <property type="match status" value="1"/>
</dbReference>
<evidence type="ECO:0000313" key="4">
    <source>
        <dbReference type="EMBL" id="PWU67714.1"/>
    </source>
</evidence>
<protein>
    <recommendedName>
        <fullName evidence="6">Competence protein CoiA</fullName>
    </recommendedName>
</protein>